<feature type="transmembrane region" description="Helical" evidence="8">
    <location>
        <begin position="162"/>
        <end position="183"/>
    </location>
</feature>
<feature type="transmembrane region" description="Helical" evidence="8">
    <location>
        <begin position="220"/>
        <end position="241"/>
    </location>
</feature>
<dbReference type="EMBL" id="JABVED010000011">
    <property type="protein sequence ID" value="MBC6449380.1"/>
    <property type="molecule type" value="Genomic_DNA"/>
</dbReference>
<dbReference type="PANTHER" id="PTHR43271">
    <property type="entry name" value="BLL2771 PROTEIN"/>
    <property type="match status" value="1"/>
</dbReference>
<evidence type="ECO:0000256" key="1">
    <source>
        <dbReference type="ARBA" id="ARBA00004651"/>
    </source>
</evidence>
<keyword evidence="4" id="KW-1003">Cell membrane</keyword>
<comment type="subcellular location">
    <subcellularLocation>
        <location evidence="1">Cell membrane</location>
        <topology evidence="1">Multi-pass membrane protein</topology>
    </subcellularLocation>
</comment>
<evidence type="ECO:0000256" key="8">
    <source>
        <dbReference type="SAM" id="Phobius"/>
    </source>
</evidence>
<feature type="transmembrane region" description="Helical" evidence="8">
    <location>
        <begin position="285"/>
        <end position="305"/>
    </location>
</feature>
<comment type="similarity">
    <text evidence="2">Belongs to the major facilitator superfamily.</text>
</comment>
<proteinExistence type="inferred from homology"/>
<dbReference type="InterPro" id="IPR036259">
    <property type="entry name" value="MFS_trans_sf"/>
</dbReference>
<feature type="transmembrane region" description="Helical" evidence="8">
    <location>
        <begin position="134"/>
        <end position="156"/>
    </location>
</feature>
<dbReference type="PANTHER" id="PTHR43271:SF2">
    <property type="entry name" value="BLL2771 PROTEIN"/>
    <property type="match status" value="1"/>
</dbReference>
<keyword evidence="7 8" id="KW-0472">Membrane</keyword>
<dbReference type="RefSeq" id="WP_187222105.1">
    <property type="nucleotide sequence ID" value="NZ_JABVED010000011.1"/>
</dbReference>
<feature type="transmembrane region" description="Helical" evidence="8">
    <location>
        <begin position="317"/>
        <end position="336"/>
    </location>
</feature>
<feature type="transmembrane region" description="Helical" evidence="8">
    <location>
        <begin position="81"/>
        <end position="101"/>
    </location>
</feature>
<feature type="transmembrane region" description="Helical" evidence="8">
    <location>
        <begin position="348"/>
        <end position="369"/>
    </location>
</feature>
<evidence type="ECO:0000313" key="10">
    <source>
        <dbReference type="EMBL" id="MBC6449380.1"/>
    </source>
</evidence>
<keyword evidence="5 8" id="KW-0812">Transmembrane</keyword>
<evidence type="ECO:0000256" key="5">
    <source>
        <dbReference type="ARBA" id="ARBA00022692"/>
    </source>
</evidence>
<evidence type="ECO:0000256" key="3">
    <source>
        <dbReference type="ARBA" id="ARBA00022448"/>
    </source>
</evidence>
<evidence type="ECO:0000256" key="2">
    <source>
        <dbReference type="ARBA" id="ARBA00008335"/>
    </source>
</evidence>
<gene>
    <name evidence="10" type="ORF">GPZ80_19640</name>
</gene>
<feature type="domain" description="Major facilitator superfamily (MFS) profile" evidence="9">
    <location>
        <begin position="11"/>
        <end position="409"/>
    </location>
</feature>
<evidence type="ECO:0000256" key="6">
    <source>
        <dbReference type="ARBA" id="ARBA00022989"/>
    </source>
</evidence>
<reference evidence="10 11" key="1">
    <citation type="submission" date="2020-06" db="EMBL/GenBank/DDBJ databases">
        <title>Actinokineospora xiongansis sp. nov., isolated from soil of Baiyangdian.</title>
        <authorList>
            <person name="Zhang X."/>
        </authorList>
    </citation>
    <scope>NUCLEOTIDE SEQUENCE [LARGE SCALE GENOMIC DNA]</scope>
    <source>
        <strain evidence="10 11">HBU206404</strain>
    </source>
</reference>
<evidence type="ECO:0000313" key="11">
    <source>
        <dbReference type="Proteomes" id="UP000734823"/>
    </source>
</evidence>
<organism evidence="10 11">
    <name type="scientific">Actinokineospora xionganensis</name>
    <dbReference type="NCBI Taxonomy" id="2684470"/>
    <lineage>
        <taxon>Bacteria</taxon>
        <taxon>Bacillati</taxon>
        <taxon>Actinomycetota</taxon>
        <taxon>Actinomycetes</taxon>
        <taxon>Pseudonocardiales</taxon>
        <taxon>Pseudonocardiaceae</taxon>
        <taxon>Actinokineospora</taxon>
    </lineage>
</organism>
<evidence type="ECO:0000259" key="9">
    <source>
        <dbReference type="PROSITE" id="PS50850"/>
    </source>
</evidence>
<protein>
    <submittedName>
        <fullName evidence="10">MFS transporter</fullName>
    </submittedName>
</protein>
<feature type="transmembrane region" description="Helical" evidence="8">
    <location>
        <begin position="381"/>
        <end position="399"/>
    </location>
</feature>
<keyword evidence="11" id="KW-1185">Reference proteome</keyword>
<dbReference type="SUPFAM" id="SSF103473">
    <property type="entry name" value="MFS general substrate transporter"/>
    <property type="match status" value="1"/>
</dbReference>
<feature type="transmembrane region" description="Helical" evidence="8">
    <location>
        <begin position="253"/>
        <end position="273"/>
    </location>
</feature>
<dbReference type="InterPro" id="IPR011701">
    <property type="entry name" value="MFS"/>
</dbReference>
<evidence type="ECO:0000256" key="7">
    <source>
        <dbReference type="ARBA" id="ARBA00023136"/>
    </source>
</evidence>
<comment type="caution">
    <text evidence="10">The sequence shown here is derived from an EMBL/GenBank/DDBJ whole genome shotgun (WGS) entry which is preliminary data.</text>
</comment>
<keyword evidence="3" id="KW-0813">Transport</keyword>
<dbReference type="Gene3D" id="1.20.1250.20">
    <property type="entry name" value="MFS general substrate transporter like domains"/>
    <property type="match status" value="2"/>
</dbReference>
<dbReference type="Proteomes" id="UP000734823">
    <property type="component" value="Unassembled WGS sequence"/>
</dbReference>
<sequence>MSGTTRTALVIWATAATVYLLAVFNRTSLGVAGLQAAERFDIGPAALGVFTVLQIGVYAAMQIPTGLLVDRFGPRRTLTAAAVLIGLGQLLFALAPSYGLALFARGVLGLGDAMTFVSVLRLVAAYYPPRRYATVTAITAALGTVGNLASTVPLTFALAHAGWVWTFAVTGGVTMAYAAIVAWRVRDTPEGAPVHRSTATTLSEVVDQVRHAWQTPGTRLGFWVHFSTMFAPSVLGLLWGFPYLVKAQGMSEAAAGAVLSLLVVMAGVTGPVIGEVTGRRPALRVPIVAAYIAISVGVWAVLLGWPGGVVPAPLVTVAFGFIAIGGPLSGVGFALARDYNPIVRVGTASGVVNVGGFFAITVTTLAIGLLLGGDSNQADAAAFRVAFLAIAVMLLFGAWRTGVWWRRARAAVLAADARGELVPVVIRRRSWDIRAHTESASS</sequence>
<dbReference type="PROSITE" id="PS50850">
    <property type="entry name" value="MFS"/>
    <property type="match status" value="1"/>
</dbReference>
<keyword evidence="6 8" id="KW-1133">Transmembrane helix</keyword>
<accession>A0ABR7L9J6</accession>
<feature type="transmembrane region" description="Helical" evidence="8">
    <location>
        <begin position="107"/>
        <end position="127"/>
    </location>
</feature>
<dbReference type="Pfam" id="PF07690">
    <property type="entry name" value="MFS_1"/>
    <property type="match status" value="1"/>
</dbReference>
<dbReference type="InterPro" id="IPR020846">
    <property type="entry name" value="MFS_dom"/>
</dbReference>
<evidence type="ECO:0000256" key="4">
    <source>
        <dbReference type="ARBA" id="ARBA00022475"/>
    </source>
</evidence>
<feature type="transmembrane region" description="Helical" evidence="8">
    <location>
        <begin position="46"/>
        <end position="69"/>
    </location>
</feature>
<name>A0ABR7L9J6_9PSEU</name>